<reference evidence="2 3" key="1">
    <citation type="submission" date="2014-06" db="EMBL/GenBank/DDBJ databases">
        <authorList>
            <person name="Swart Estienne"/>
        </authorList>
    </citation>
    <scope>NUCLEOTIDE SEQUENCE [LARGE SCALE GENOMIC DNA]</scope>
    <source>
        <strain evidence="2 3">130c</strain>
    </source>
</reference>
<organism evidence="2 3">
    <name type="scientific">Stylonychia lemnae</name>
    <name type="common">Ciliate</name>
    <dbReference type="NCBI Taxonomy" id="5949"/>
    <lineage>
        <taxon>Eukaryota</taxon>
        <taxon>Sar</taxon>
        <taxon>Alveolata</taxon>
        <taxon>Ciliophora</taxon>
        <taxon>Intramacronucleata</taxon>
        <taxon>Spirotrichea</taxon>
        <taxon>Stichotrichia</taxon>
        <taxon>Sporadotrichida</taxon>
        <taxon>Oxytrichidae</taxon>
        <taxon>Stylonychinae</taxon>
        <taxon>Stylonychia</taxon>
    </lineage>
</organism>
<name>A0A078B6G5_STYLE</name>
<evidence type="ECO:0000313" key="2">
    <source>
        <dbReference type="EMBL" id="CDW90120.1"/>
    </source>
</evidence>
<dbReference type="InParanoid" id="A0A078B6G5"/>
<feature type="compositionally biased region" description="Low complexity" evidence="1">
    <location>
        <begin position="164"/>
        <end position="174"/>
    </location>
</feature>
<sequence>MGQQPEKLPPLYQDNWQMSNNNGISIYAQGSTANNTVNQLQINQSVFYTPANSVQYEKELRETVIVERQMARLAHEDLETFKEKQTQLIKKFDPRELKQQRALPPINYDSTQGSQGLQRTKTRSVPMTARGQVFGTGLLKLNLVPQFGPEDKNNGRTIGDDFQSKNQSSKQNQQEQRNLPPIIKKKKTNIQQDFFDLESKLSSIQNAASIESYKRKDANQGAHGSMILVMNQTIPLEQVTVNQIPKDEPVKQEWGKNPPKVNQNLSKIGTLKFENLLNEIN</sequence>
<accession>A0A078B6G5</accession>
<dbReference type="Proteomes" id="UP000039865">
    <property type="component" value="Unassembled WGS sequence"/>
</dbReference>
<dbReference type="AlphaFoldDB" id="A0A078B6G5"/>
<keyword evidence="3" id="KW-1185">Reference proteome</keyword>
<gene>
    <name evidence="2" type="primary">Contig1645.g1788</name>
    <name evidence="2" type="ORF">STYLEM_19260</name>
</gene>
<protein>
    <submittedName>
        <fullName evidence="2">Uncharacterized protein</fullName>
    </submittedName>
</protein>
<dbReference type="EMBL" id="CCKQ01018181">
    <property type="protein sequence ID" value="CDW90120.1"/>
    <property type="molecule type" value="Genomic_DNA"/>
</dbReference>
<proteinExistence type="predicted"/>
<evidence type="ECO:0000256" key="1">
    <source>
        <dbReference type="SAM" id="MobiDB-lite"/>
    </source>
</evidence>
<feature type="region of interest" description="Disordered" evidence="1">
    <location>
        <begin position="145"/>
        <end position="182"/>
    </location>
</feature>
<evidence type="ECO:0000313" key="3">
    <source>
        <dbReference type="Proteomes" id="UP000039865"/>
    </source>
</evidence>
<feature type="compositionally biased region" description="Basic and acidic residues" evidence="1">
    <location>
        <begin position="149"/>
        <end position="163"/>
    </location>
</feature>